<keyword evidence="2" id="KW-1133">Transmembrane helix</keyword>
<dbReference type="RefSeq" id="WP_377471495.1">
    <property type="nucleotide sequence ID" value="NZ_JBHLWN010000070.1"/>
</dbReference>
<evidence type="ECO:0000259" key="3">
    <source>
        <dbReference type="Pfam" id="PF14257"/>
    </source>
</evidence>
<feature type="region of interest" description="Disordered" evidence="1">
    <location>
        <begin position="76"/>
        <end position="114"/>
    </location>
</feature>
<keyword evidence="5" id="KW-1185">Reference proteome</keyword>
<sequence>MGVLQKNGELQRRGLSVNGTGEWKGSLNRIFAAAATGILLLGLLAGCSSGQQDAAAKSSNGASATASVARTEEALPAAADGSAVPAGDAKAASSQTQAAPSQPATAPSSPAPMVPAAGITPPIGAGDTGDAFNRKLIYKANLVMEVQDYGEAQTQLRNLAALSGAFILQFNETSNDLERSGNYTIKVAAAGFTSFLDGLEKISPSLQRSVQGQDVTEEYVDLEARLKAKQAVEARLLAFMEKAQKTEDLVAFSNELSKVQTEIEQIKGRMRYLDQNVTLSTIELRMYQKLKANAVTKTEGKASFGERLQQAWLGSIGFLSDFGQGVLIVLVTIFPVLILIAVVAAIYLYVRKSRARKLQQVRAELRQNAALPDRAQVDGGSPPSEN</sequence>
<accession>A0ABV6DNE0</accession>
<evidence type="ECO:0000256" key="2">
    <source>
        <dbReference type="SAM" id="Phobius"/>
    </source>
</evidence>
<dbReference type="Pfam" id="PF14257">
    <property type="entry name" value="DUF4349"/>
    <property type="match status" value="1"/>
</dbReference>
<keyword evidence="2" id="KW-0812">Transmembrane</keyword>
<feature type="domain" description="DUF4349" evidence="3">
    <location>
        <begin position="134"/>
        <end position="347"/>
    </location>
</feature>
<evidence type="ECO:0000313" key="4">
    <source>
        <dbReference type="EMBL" id="MFC0214147.1"/>
    </source>
</evidence>
<dbReference type="EMBL" id="JBHLWN010000070">
    <property type="protein sequence ID" value="MFC0214147.1"/>
    <property type="molecule type" value="Genomic_DNA"/>
</dbReference>
<dbReference type="Proteomes" id="UP001589776">
    <property type="component" value="Unassembled WGS sequence"/>
</dbReference>
<comment type="caution">
    <text evidence="4">The sequence shown here is derived from an EMBL/GenBank/DDBJ whole genome shotgun (WGS) entry which is preliminary data.</text>
</comment>
<evidence type="ECO:0000313" key="5">
    <source>
        <dbReference type="Proteomes" id="UP001589776"/>
    </source>
</evidence>
<name>A0ABV6DNE0_9BACL</name>
<reference evidence="4 5" key="1">
    <citation type="submission" date="2024-09" db="EMBL/GenBank/DDBJ databases">
        <authorList>
            <person name="Sun Q."/>
            <person name="Mori K."/>
        </authorList>
    </citation>
    <scope>NUCLEOTIDE SEQUENCE [LARGE SCALE GENOMIC DNA]</scope>
    <source>
        <strain evidence="4 5">CCM 7759</strain>
    </source>
</reference>
<keyword evidence="2" id="KW-0472">Membrane</keyword>
<evidence type="ECO:0000256" key="1">
    <source>
        <dbReference type="SAM" id="MobiDB-lite"/>
    </source>
</evidence>
<gene>
    <name evidence="4" type="ORF">ACFFK0_17095</name>
</gene>
<feature type="compositionally biased region" description="Low complexity" evidence="1">
    <location>
        <begin position="91"/>
        <end position="108"/>
    </location>
</feature>
<feature type="transmembrane region" description="Helical" evidence="2">
    <location>
        <begin position="325"/>
        <end position="350"/>
    </location>
</feature>
<proteinExistence type="predicted"/>
<organism evidence="4 5">
    <name type="scientific">Paenibacillus chartarius</name>
    <dbReference type="NCBI Taxonomy" id="747481"/>
    <lineage>
        <taxon>Bacteria</taxon>
        <taxon>Bacillati</taxon>
        <taxon>Bacillota</taxon>
        <taxon>Bacilli</taxon>
        <taxon>Bacillales</taxon>
        <taxon>Paenibacillaceae</taxon>
        <taxon>Paenibacillus</taxon>
    </lineage>
</organism>
<dbReference type="InterPro" id="IPR025645">
    <property type="entry name" value="DUF4349"/>
</dbReference>
<protein>
    <submittedName>
        <fullName evidence="4">DUF4349 domain-containing protein</fullName>
    </submittedName>
</protein>